<name>A0A182FYB6_ANOAL</name>
<reference evidence="2 3" key="1">
    <citation type="journal article" date="2017" name="G3 (Bethesda)">
        <title>The Physical Genome Mapping of Anopheles albimanus Corrected Scaffold Misassemblies and Identified Interarm Rearrangements in Genus Anopheles.</title>
        <authorList>
            <person name="Artemov G.N."/>
            <person name="Peery A.N."/>
            <person name="Jiang X."/>
            <person name="Tu Z."/>
            <person name="Stegniy V.N."/>
            <person name="Sharakhova M.V."/>
            <person name="Sharakhov I.V."/>
        </authorList>
    </citation>
    <scope>NUCLEOTIDE SEQUENCE [LARGE SCALE GENOMIC DNA]</scope>
    <source>
        <strain evidence="2 3">ALBI9_A</strain>
    </source>
</reference>
<accession>A0A182FYB6</accession>
<feature type="region of interest" description="Disordered" evidence="1">
    <location>
        <begin position="37"/>
        <end position="58"/>
    </location>
</feature>
<dbReference type="Proteomes" id="UP000069272">
    <property type="component" value="Chromosome X"/>
</dbReference>
<evidence type="ECO:0000313" key="2">
    <source>
        <dbReference type="EnsemblMetazoa" id="AALB014612-PA"/>
    </source>
</evidence>
<feature type="compositionally biased region" description="Basic residues" evidence="1">
    <location>
        <begin position="37"/>
        <end position="46"/>
    </location>
</feature>
<reference evidence="2" key="2">
    <citation type="submission" date="2022-08" db="UniProtKB">
        <authorList>
            <consortium name="EnsemblMetazoa"/>
        </authorList>
    </citation>
    <scope>IDENTIFICATION</scope>
    <source>
        <strain evidence="2">STECLA/ALBI9_A</strain>
    </source>
</reference>
<dbReference type="AlphaFoldDB" id="A0A182FYB6"/>
<protein>
    <submittedName>
        <fullName evidence="2">Uncharacterized protein</fullName>
    </submittedName>
</protein>
<dbReference type="VEuPathDB" id="VectorBase:AALB014612"/>
<evidence type="ECO:0000256" key="1">
    <source>
        <dbReference type="SAM" id="MobiDB-lite"/>
    </source>
</evidence>
<proteinExistence type="predicted"/>
<dbReference type="EnsemblMetazoa" id="AALB014612-RA">
    <property type="protein sequence ID" value="AALB014612-PA"/>
    <property type="gene ID" value="AALB014612"/>
</dbReference>
<evidence type="ECO:0000313" key="3">
    <source>
        <dbReference type="Proteomes" id="UP000069272"/>
    </source>
</evidence>
<sequence>AVRCGRLGWAHSLPRLYVCRSVGVDNPVRGLASVRCHNRSGRRTGRPHVAQPISSSGQ</sequence>
<keyword evidence="3" id="KW-1185">Reference proteome</keyword>
<organism evidence="2 3">
    <name type="scientific">Anopheles albimanus</name>
    <name type="common">New world malaria mosquito</name>
    <dbReference type="NCBI Taxonomy" id="7167"/>
    <lineage>
        <taxon>Eukaryota</taxon>
        <taxon>Metazoa</taxon>
        <taxon>Ecdysozoa</taxon>
        <taxon>Arthropoda</taxon>
        <taxon>Hexapoda</taxon>
        <taxon>Insecta</taxon>
        <taxon>Pterygota</taxon>
        <taxon>Neoptera</taxon>
        <taxon>Endopterygota</taxon>
        <taxon>Diptera</taxon>
        <taxon>Nematocera</taxon>
        <taxon>Culicoidea</taxon>
        <taxon>Culicidae</taxon>
        <taxon>Anophelinae</taxon>
        <taxon>Anopheles</taxon>
    </lineage>
</organism>